<gene>
    <name evidence="4" type="ORF">NA57DRAFT_76859</name>
</gene>
<dbReference type="EMBL" id="ML978127">
    <property type="protein sequence ID" value="KAF2098063.1"/>
    <property type="molecule type" value="Genomic_DNA"/>
</dbReference>
<keyword evidence="2" id="KW-0119">Carbohydrate metabolism</keyword>
<dbReference type="Gene3D" id="3.90.25.10">
    <property type="entry name" value="UDP-galactose 4-epimerase, domain 1"/>
    <property type="match status" value="1"/>
</dbReference>
<dbReference type="Pfam" id="PF01370">
    <property type="entry name" value="Epimerase"/>
    <property type="match status" value="1"/>
</dbReference>
<evidence type="ECO:0000256" key="2">
    <source>
        <dbReference type="ARBA" id="ARBA00023277"/>
    </source>
</evidence>
<keyword evidence="5" id="KW-1185">Reference proteome</keyword>
<feature type="domain" description="NAD-dependent epimerase/dehydratase" evidence="3">
    <location>
        <begin position="3"/>
        <end position="209"/>
    </location>
</feature>
<organism evidence="4 5">
    <name type="scientific">Rhizodiscina lignyota</name>
    <dbReference type="NCBI Taxonomy" id="1504668"/>
    <lineage>
        <taxon>Eukaryota</taxon>
        <taxon>Fungi</taxon>
        <taxon>Dikarya</taxon>
        <taxon>Ascomycota</taxon>
        <taxon>Pezizomycotina</taxon>
        <taxon>Dothideomycetes</taxon>
        <taxon>Pleosporomycetidae</taxon>
        <taxon>Aulographales</taxon>
        <taxon>Rhizodiscinaceae</taxon>
        <taxon>Rhizodiscina</taxon>
    </lineage>
</organism>
<accession>A0A9P4IEW9</accession>
<dbReference type="OrthoDB" id="16464at2759"/>
<evidence type="ECO:0000313" key="4">
    <source>
        <dbReference type="EMBL" id="KAF2098063.1"/>
    </source>
</evidence>
<evidence type="ECO:0000313" key="5">
    <source>
        <dbReference type="Proteomes" id="UP000799772"/>
    </source>
</evidence>
<dbReference type="AlphaFoldDB" id="A0A9P4IEW9"/>
<evidence type="ECO:0000259" key="3">
    <source>
        <dbReference type="Pfam" id="PF01370"/>
    </source>
</evidence>
<dbReference type="PANTHER" id="PTHR43103">
    <property type="entry name" value="NUCLEOSIDE-DIPHOSPHATE-SUGAR EPIMERASE"/>
    <property type="match status" value="1"/>
</dbReference>
<proteinExistence type="predicted"/>
<dbReference type="Proteomes" id="UP000799772">
    <property type="component" value="Unassembled WGS sequence"/>
</dbReference>
<sequence>MRILITGAAGYIGQIVAKELLNDDSNELILTDIIEPQVPPGSKYSQNAKTIQADLVESAGSVVDKGLDAALLFHGIMSGGSEANFELGYRVNVDATRAVLDSLVTTCPGVRVIYASSEAVYGQPIPKGKLDENVLATPESSYGCQKIICETTINDYTRRGKICGFSIRFPTISVRAGKPTAATTSFVSGVIREPMNGQTCIIPLKDRAWKHWVCSPKTLIYNILVTLKLPRDALPPHRRVVNMPGFAISIQDMLDALEEVGGKDKLTFVREEEDPSLKSLYYSWADDFDNSLGLSLGMKRDTSFVEAVRDYKLTLEEPNKA</sequence>
<dbReference type="PANTHER" id="PTHR43103:SF3">
    <property type="entry name" value="ADP-L-GLYCERO-D-MANNO-HEPTOSE-6-EPIMERASE"/>
    <property type="match status" value="1"/>
</dbReference>
<comment type="caution">
    <text evidence="4">The sequence shown here is derived from an EMBL/GenBank/DDBJ whole genome shotgun (WGS) entry which is preliminary data.</text>
</comment>
<evidence type="ECO:0000256" key="1">
    <source>
        <dbReference type="ARBA" id="ARBA00022857"/>
    </source>
</evidence>
<name>A0A9P4IEW9_9PEZI</name>
<reference evidence="4" key="1">
    <citation type="journal article" date="2020" name="Stud. Mycol.">
        <title>101 Dothideomycetes genomes: a test case for predicting lifestyles and emergence of pathogens.</title>
        <authorList>
            <person name="Haridas S."/>
            <person name="Albert R."/>
            <person name="Binder M."/>
            <person name="Bloem J."/>
            <person name="Labutti K."/>
            <person name="Salamov A."/>
            <person name="Andreopoulos B."/>
            <person name="Baker S."/>
            <person name="Barry K."/>
            <person name="Bills G."/>
            <person name="Bluhm B."/>
            <person name="Cannon C."/>
            <person name="Castanera R."/>
            <person name="Culley D."/>
            <person name="Daum C."/>
            <person name="Ezra D."/>
            <person name="Gonzalez J."/>
            <person name="Henrissat B."/>
            <person name="Kuo A."/>
            <person name="Liang C."/>
            <person name="Lipzen A."/>
            <person name="Lutzoni F."/>
            <person name="Magnuson J."/>
            <person name="Mondo S."/>
            <person name="Nolan M."/>
            <person name="Ohm R."/>
            <person name="Pangilinan J."/>
            <person name="Park H.-J."/>
            <person name="Ramirez L."/>
            <person name="Alfaro M."/>
            <person name="Sun H."/>
            <person name="Tritt A."/>
            <person name="Yoshinaga Y."/>
            <person name="Zwiers L.-H."/>
            <person name="Turgeon B."/>
            <person name="Goodwin S."/>
            <person name="Spatafora J."/>
            <person name="Crous P."/>
            <person name="Grigoriev I."/>
        </authorList>
    </citation>
    <scope>NUCLEOTIDE SEQUENCE</scope>
    <source>
        <strain evidence="4">CBS 133067</strain>
    </source>
</reference>
<dbReference type="InterPro" id="IPR001509">
    <property type="entry name" value="Epimerase_deHydtase"/>
</dbReference>
<keyword evidence="1" id="KW-0521">NADP</keyword>
<dbReference type="InterPro" id="IPR036291">
    <property type="entry name" value="NAD(P)-bd_dom_sf"/>
</dbReference>
<dbReference type="Gene3D" id="3.40.50.720">
    <property type="entry name" value="NAD(P)-binding Rossmann-like Domain"/>
    <property type="match status" value="1"/>
</dbReference>
<protein>
    <submittedName>
        <fullName evidence="4">Nucleoside-diphosphate-sugar epimerase</fullName>
    </submittedName>
</protein>
<dbReference type="SUPFAM" id="SSF51735">
    <property type="entry name" value="NAD(P)-binding Rossmann-fold domains"/>
    <property type="match status" value="1"/>
</dbReference>